<feature type="compositionally biased region" description="Polar residues" evidence="1">
    <location>
        <begin position="169"/>
        <end position="183"/>
    </location>
</feature>
<dbReference type="Proteomes" id="UP000607311">
    <property type="component" value="Unassembled WGS sequence"/>
</dbReference>
<feature type="transmembrane region" description="Helical" evidence="2">
    <location>
        <begin position="236"/>
        <end position="258"/>
    </location>
</feature>
<dbReference type="SUPFAM" id="SSF50494">
    <property type="entry name" value="Trypsin-like serine proteases"/>
    <property type="match status" value="1"/>
</dbReference>
<evidence type="ECO:0000313" key="4">
    <source>
        <dbReference type="Proteomes" id="UP000607311"/>
    </source>
</evidence>
<organism evidence="3 4">
    <name type="scientific">Micromonospora sediminimaris</name>
    <dbReference type="NCBI Taxonomy" id="547162"/>
    <lineage>
        <taxon>Bacteria</taxon>
        <taxon>Bacillati</taxon>
        <taxon>Actinomycetota</taxon>
        <taxon>Actinomycetes</taxon>
        <taxon>Micromonosporales</taxon>
        <taxon>Micromonosporaceae</taxon>
        <taxon>Micromonospora</taxon>
    </lineage>
</organism>
<keyword evidence="2" id="KW-0812">Transmembrane</keyword>
<evidence type="ECO:0000256" key="1">
    <source>
        <dbReference type="SAM" id="MobiDB-lite"/>
    </source>
</evidence>
<name>A0A9W5UR71_9ACTN</name>
<feature type="compositionally biased region" description="Pro residues" evidence="1">
    <location>
        <begin position="127"/>
        <end position="137"/>
    </location>
</feature>
<dbReference type="EMBL" id="BOPD01000013">
    <property type="protein sequence ID" value="GIJ33160.1"/>
    <property type="molecule type" value="Genomic_DNA"/>
</dbReference>
<evidence type="ECO:0000256" key="2">
    <source>
        <dbReference type="SAM" id="Phobius"/>
    </source>
</evidence>
<feature type="compositionally biased region" description="Pro residues" evidence="1">
    <location>
        <begin position="104"/>
        <end position="116"/>
    </location>
</feature>
<reference evidence="3" key="1">
    <citation type="submission" date="2021-01" db="EMBL/GenBank/DDBJ databases">
        <title>Whole genome shotgun sequence of Verrucosispora sediminis NBRC 107745.</title>
        <authorList>
            <person name="Komaki H."/>
            <person name="Tamura T."/>
        </authorList>
    </citation>
    <scope>NUCLEOTIDE SEQUENCE</scope>
    <source>
        <strain evidence="3">NBRC 107745</strain>
    </source>
</reference>
<protein>
    <recommendedName>
        <fullName evidence="5">Trypsin-like peptidase domain-containing protein</fullName>
    </recommendedName>
</protein>
<gene>
    <name evidence="3" type="ORF">Vse01_23080</name>
</gene>
<keyword evidence="2" id="KW-1133">Transmembrane helix</keyword>
<feature type="region of interest" description="Disordered" evidence="1">
    <location>
        <begin position="258"/>
        <end position="284"/>
    </location>
</feature>
<dbReference type="Pfam" id="PF13365">
    <property type="entry name" value="Trypsin_2"/>
    <property type="match status" value="1"/>
</dbReference>
<dbReference type="InterPro" id="IPR009003">
    <property type="entry name" value="Peptidase_S1_PA"/>
</dbReference>
<evidence type="ECO:0008006" key="5">
    <source>
        <dbReference type="Google" id="ProtNLM"/>
    </source>
</evidence>
<proteinExistence type="predicted"/>
<feature type="transmembrane region" description="Helical" evidence="2">
    <location>
        <begin position="636"/>
        <end position="660"/>
    </location>
</feature>
<dbReference type="AlphaFoldDB" id="A0A9W5UR71"/>
<comment type="caution">
    <text evidence="3">The sequence shown here is derived from an EMBL/GenBank/DDBJ whole genome shotgun (WGS) entry which is preliminary data.</text>
</comment>
<sequence>MQPEGPYRYTHMLGGSPVGKAWAAVDGQGRFVTVAVLDATVAATPGWREAFAGTANSLAQAPGGSPFTYADFSAAAPWVAYAAEAGPAAEKLFRALGVDYQPVPPAGTPVSGPPQPVSGAPQSVSGPPAPISGPPQPVSGAPQPVSGPPQPVSGGPQPVSGAPAPGLNAPNSATTQPPWSGATSPAPIQPHPPGPVSGAPMSPGPGTAGDEFGLDPFTAPVRRIQPSARPKRRTGLWAAVAALALVAAVGTGAAVWALTGEGDPEPPQAAPTGVEGSGNFPGPAEVNPGIKPWAQVPPYSPEERALAIAAPSLVFVEAVFTGFVREAKSNVPLSATPVTFKRRCSGFVVNADGHVVTNGQCVQPSAEVARERALYTLGRILIEQDKLSATELDGYVRGKMGTTTFTGDQPEVDPAMQVFAQLNIARGDLTASPAVPAQLEHVLAPDGGNLALVKLAQSGLPTAELDPAAAPGAGTALLLIGYQTGDSDFRAATYTVEAKQVQVSTTGRQGTVEVARVNDDLGIYSHGGIAIDTRGRVVGVIDNDRAVNGGANRALVPVSAVAGLLNETGVENEITDADRAYRSGLDAFFAGRSADAIAQFDAVAEASPANLVAQAYRQNAIDRSRLERDSSGSSNLLPILLAGLGGALVVGLVGAAVLVMRRRSSY</sequence>
<feature type="region of interest" description="Disordered" evidence="1">
    <location>
        <begin position="104"/>
        <end position="232"/>
    </location>
</feature>
<evidence type="ECO:0000313" key="3">
    <source>
        <dbReference type="EMBL" id="GIJ33160.1"/>
    </source>
</evidence>
<keyword evidence="4" id="KW-1185">Reference proteome</keyword>
<keyword evidence="2" id="KW-0472">Membrane</keyword>
<accession>A0A9W5UR71</accession>
<feature type="compositionally biased region" description="Low complexity" evidence="1">
    <location>
        <begin position="152"/>
        <end position="166"/>
    </location>
</feature>